<dbReference type="Proteomes" id="UP000526233">
    <property type="component" value="Unassembled WGS sequence"/>
</dbReference>
<dbReference type="NCBIfam" id="NF033590">
    <property type="entry name" value="transpos_IS4_3"/>
    <property type="match status" value="1"/>
</dbReference>
<accession>A0A7Y3T957</accession>
<evidence type="ECO:0000313" key="2">
    <source>
        <dbReference type="EMBL" id="NNV23287.1"/>
    </source>
</evidence>
<dbReference type="SUPFAM" id="SSF53098">
    <property type="entry name" value="Ribonuclease H-like"/>
    <property type="match status" value="1"/>
</dbReference>
<organism evidence="2 3">
    <name type="scientific">Brucella pseudogrignonensis</name>
    <dbReference type="NCBI Taxonomy" id="419475"/>
    <lineage>
        <taxon>Bacteria</taxon>
        <taxon>Pseudomonadati</taxon>
        <taxon>Pseudomonadota</taxon>
        <taxon>Alphaproteobacteria</taxon>
        <taxon>Hyphomicrobiales</taxon>
        <taxon>Brucellaceae</taxon>
        <taxon>Brucella/Ochrobactrum group</taxon>
        <taxon>Brucella</taxon>
    </lineage>
</organism>
<evidence type="ECO:0000259" key="1">
    <source>
        <dbReference type="Pfam" id="PF01609"/>
    </source>
</evidence>
<reference evidence="2 3" key="1">
    <citation type="submission" date="2018-11" db="EMBL/GenBank/DDBJ databases">
        <title>Genome sequencing and analysis.</title>
        <authorList>
            <person name="Huang Y.-T."/>
        </authorList>
    </citation>
    <scope>NUCLEOTIDE SEQUENCE [LARGE SCALE GENOMIC DNA]</scope>
    <source>
        <strain evidence="2 3">SHIN</strain>
    </source>
</reference>
<proteinExistence type="predicted"/>
<dbReference type="InterPro" id="IPR012337">
    <property type="entry name" value="RNaseH-like_sf"/>
</dbReference>
<dbReference type="InterPro" id="IPR047768">
    <property type="entry name" value="Tn5p-like"/>
</dbReference>
<evidence type="ECO:0000313" key="3">
    <source>
        <dbReference type="Proteomes" id="UP000526233"/>
    </source>
</evidence>
<dbReference type="EMBL" id="PKQI01000004">
    <property type="protein sequence ID" value="NNV23287.1"/>
    <property type="molecule type" value="Genomic_DNA"/>
</dbReference>
<name>A0A7Y3T957_9HYPH</name>
<dbReference type="InterPro" id="IPR002559">
    <property type="entry name" value="Transposase_11"/>
</dbReference>
<protein>
    <submittedName>
        <fullName evidence="2">IS4 family transposase</fullName>
    </submittedName>
</protein>
<feature type="domain" description="Transposase IS4-like" evidence="1">
    <location>
        <begin position="224"/>
        <end position="301"/>
    </location>
</feature>
<dbReference type="InterPro" id="IPR014737">
    <property type="entry name" value="Transposase_Tn5-like_C"/>
</dbReference>
<dbReference type="Gene3D" id="1.10.740.10">
    <property type="entry name" value="Transferase Inhibitor Protein From Tn5, Chain"/>
    <property type="match status" value="1"/>
</dbReference>
<dbReference type="Gene3D" id="3.90.350.10">
    <property type="entry name" value="Transposase Inhibitor Protein From Tn5, Chain A, domain 1"/>
    <property type="match status" value="1"/>
</dbReference>
<sequence length="402" mass="44478">MTVAALSEAEGNRTGERVAGRDILAIQDTSEIVLGGPKLRKAGFGPVGRGGFLGGVLLHPVLAVDAMSGELIGLADIAVWNRSKRSDLHHARRPLDQKESRKWLHGARRVSEVLAKASRITVVSDRESDLYENFALKPENVHVLIRASSNRNLGNGQKLFDYAASLPEAGRISVTIPASPGRPARQAHLVLRFGPVRIKRPQRGMPSPDLKRLPETVELHLVDICEVDAARGVEPIHWRLLTSHEIEDFGAAHLMLDFYRKRWIIEEYFRTLKSAGFKIEDARMSDPKAFMNFTALAAIAAVTVTQMLRARDNPSGQTLADAFDPDDRRLLLAICKDYEGEAPTTRQKNPHPPNTLAFATWVIARLGAWTGYYGKPGPATLARGLRRYYEMKYGARISAGIV</sequence>
<dbReference type="Pfam" id="PF01609">
    <property type="entry name" value="DDE_Tnp_1"/>
    <property type="match status" value="1"/>
</dbReference>
<gene>
    <name evidence="2" type="ORF">EHE22_23115</name>
</gene>
<dbReference type="PANTHER" id="PTHR37319:SF1">
    <property type="entry name" value="TRANSPOSASE TN5 DIMERISATION DOMAIN-CONTAINING PROTEIN"/>
    <property type="match status" value="1"/>
</dbReference>
<dbReference type="AlphaFoldDB" id="A0A7Y3T957"/>
<comment type="caution">
    <text evidence="2">The sequence shown here is derived from an EMBL/GenBank/DDBJ whole genome shotgun (WGS) entry which is preliminary data.</text>
</comment>
<dbReference type="PANTHER" id="PTHR37319">
    <property type="entry name" value="TRANSPOSASE"/>
    <property type="match status" value="1"/>
</dbReference>
<dbReference type="InterPro" id="IPR054836">
    <property type="entry name" value="Tn5_transposase"/>
</dbReference>
<dbReference type="GO" id="GO:0006313">
    <property type="term" value="P:DNA transposition"/>
    <property type="evidence" value="ECO:0007669"/>
    <property type="project" value="InterPro"/>
</dbReference>
<dbReference type="GO" id="GO:0004803">
    <property type="term" value="F:transposase activity"/>
    <property type="evidence" value="ECO:0007669"/>
    <property type="project" value="InterPro"/>
</dbReference>
<dbReference type="GO" id="GO:0003677">
    <property type="term" value="F:DNA binding"/>
    <property type="evidence" value="ECO:0007669"/>
    <property type="project" value="InterPro"/>
</dbReference>